<dbReference type="AlphaFoldDB" id="A0A974HD85"/>
<dbReference type="EMBL" id="CM004478">
    <property type="protein sequence ID" value="OCT73201.1"/>
    <property type="molecule type" value="Genomic_DNA"/>
</dbReference>
<organism evidence="1 2">
    <name type="scientific">Xenopus laevis</name>
    <name type="common">African clawed frog</name>
    <dbReference type="NCBI Taxonomy" id="8355"/>
    <lineage>
        <taxon>Eukaryota</taxon>
        <taxon>Metazoa</taxon>
        <taxon>Chordata</taxon>
        <taxon>Craniata</taxon>
        <taxon>Vertebrata</taxon>
        <taxon>Euteleostomi</taxon>
        <taxon>Amphibia</taxon>
        <taxon>Batrachia</taxon>
        <taxon>Anura</taxon>
        <taxon>Pipoidea</taxon>
        <taxon>Pipidae</taxon>
        <taxon>Xenopodinae</taxon>
        <taxon>Xenopus</taxon>
        <taxon>Xenopus</taxon>
    </lineage>
</organism>
<evidence type="ECO:0000313" key="1">
    <source>
        <dbReference type="EMBL" id="OCT73201.1"/>
    </source>
</evidence>
<evidence type="ECO:0000313" key="2">
    <source>
        <dbReference type="Proteomes" id="UP000694892"/>
    </source>
</evidence>
<accession>A0A974HD85</accession>
<feature type="non-terminal residue" evidence="1">
    <location>
        <position position="1"/>
    </location>
</feature>
<proteinExistence type="predicted"/>
<gene>
    <name evidence="1" type="ORF">XELAEV_18036180mg</name>
</gene>
<protein>
    <submittedName>
        <fullName evidence="1">Uncharacterized protein</fullName>
    </submittedName>
</protein>
<sequence>LFFLTRGGSLALRKEFRNPRSWQLHGNGRGDQIAGKKTKRDISVVGPNSFARYGAVERYRRRRAFFGSGFMSDSEGARVYGASRTQLSVISTDVSLKP</sequence>
<dbReference type="Proteomes" id="UP000694892">
    <property type="component" value="Chromosome 7L"/>
</dbReference>
<name>A0A974HD85_XENLA</name>
<reference evidence="2" key="1">
    <citation type="journal article" date="2016" name="Nature">
        <title>Genome evolution in the allotetraploid frog Xenopus laevis.</title>
        <authorList>
            <person name="Session A.M."/>
            <person name="Uno Y."/>
            <person name="Kwon T."/>
            <person name="Chapman J.A."/>
            <person name="Toyoda A."/>
            <person name="Takahashi S."/>
            <person name="Fukui A."/>
            <person name="Hikosaka A."/>
            <person name="Suzuki A."/>
            <person name="Kondo M."/>
            <person name="van Heeringen S.J."/>
            <person name="Quigley I."/>
            <person name="Heinz S."/>
            <person name="Ogino H."/>
            <person name="Ochi H."/>
            <person name="Hellsten U."/>
            <person name="Lyons J.B."/>
            <person name="Simakov O."/>
            <person name="Putnam N."/>
            <person name="Stites J."/>
            <person name="Kuroki Y."/>
            <person name="Tanaka T."/>
            <person name="Michiue T."/>
            <person name="Watanabe M."/>
            <person name="Bogdanovic O."/>
            <person name="Lister R."/>
            <person name="Georgiou G."/>
            <person name="Paranjpe S.S."/>
            <person name="van Kruijsbergen I."/>
            <person name="Shu S."/>
            <person name="Carlson J."/>
            <person name="Kinoshita T."/>
            <person name="Ohta Y."/>
            <person name="Mawaribuchi S."/>
            <person name="Jenkins J."/>
            <person name="Grimwood J."/>
            <person name="Schmutz J."/>
            <person name="Mitros T."/>
            <person name="Mozaffari S.V."/>
            <person name="Suzuki Y."/>
            <person name="Haramoto Y."/>
            <person name="Yamamoto T.S."/>
            <person name="Takagi C."/>
            <person name="Heald R."/>
            <person name="Miller K."/>
            <person name="Haudenschild C."/>
            <person name="Kitzman J."/>
            <person name="Nakayama T."/>
            <person name="Izutsu Y."/>
            <person name="Robert J."/>
            <person name="Fortriede J."/>
            <person name="Burns K."/>
            <person name="Lotay V."/>
            <person name="Karimi K."/>
            <person name="Yasuoka Y."/>
            <person name="Dichmann D.S."/>
            <person name="Flajnik M.F."/>
            <person name="Houston D.W."/>
            <person name="Shendure J."/>
            <person name="DuPasquier L."/>
            <person name="Vize P.D."/>
            <person name="Zorn A.M."/>
            <person name="Ito M."/>
            <person name="Marcotte E.M."/>
            <person name="Wallingford J.B."/>
            <person name="Ito Y."/>
            <person name="Asashima M."/>
            <person name="Ueno N."/>
            <person name="Matsuda Y."/>
            <person name="Veenstra G.J."/>
            <person name="Fujiyama A."/>
            <person name="Harland R.M."/>
            <person name="Taira M."/>
            <person name="Rokhsar D.S."/>
        </authorList>
    </citation>
    <scope>NUCLEOTIDE SEQUENCE [LARGE SCALE GENOMIC DNA]</scope>
    <source>
        <strain evidence="2">J</strain>
    </source>
</reference>